<reference evidence="7" key="2">
    <citation type="submission" date="2025-09" db="UniProtKB">
        <authorList>
            <consortium name="Ensembl"/>
        </authorList>
    </citation>
    <scope>IDENTIFICATION</scope>
</reference>
<evidence type="ECO:0000256" key="2">
    <source>
        <dbReference type="ARBA" id="ARBA00022771"/>
    </source>
</evidence>
<feature type="compositionally biased region" description="Basic and acidic residues" evidence="5">
    <location>
        <begin position="91"/>
        <end position="100"/>
    </location>
</feature>
<name>A0A8D2JH95_VARKO</name>
<keyword evidence="1" id="KW-0479">Metal-binding</keyword>
<keyword evidence="2 4" id="KW-0863">Zinc-finger</keyword>
<dbReference type="PANTHER" id="PTHR24103">
    <property type="entry name" value="E3 UBIQUITIN-PROTEIN LIGASE TRIM"/>
    <property type="match status" value="1"/>
</dbReference>
<dbReference type="InterPro" id="IPR001841">
    <property type="entry name" value="Znf_RING"/>
</dbReference>
<evidence type="ECO:0000256" key="4">
    <source>
        <dbReference type="PROSITE-ProRule" id="PRU00175"/>
    </source>
</evidence>
<evidence type="ECO:0000313" key="8">
    <source>
        <dbReference type="Proteomes" id="UP000694545"/>
    </source>
</evidence>
<dbReference type="OMA" id="LCKARFR"/>
<evidence type="ECO:0000256" key="1">
    <source>
        <dbReference type="ARBA" id="ARBA00022723"/>
    </source>
</evidence>
<organism evidence="7 8">
    <name type="scientific">Varanus komodoensis</name>
    <name type="common">Komodo dragon</name>
    <dbReference type="NCBI Taxonomy" id="61221"/>
    <lineage>
        <taxon>Eukaryota</taxon>
        <taxon>Metazoa</taxon>
        <taxon>Chordata</taxon>
        <taxon>Craniata</taxon>
        <taxon>Vertebrata</taxon>
        <taxon>Euteleostomi</taxon>
        <taxon>Lepidosauria</taxon>
        <taxon>Squamata</taxon>
        <taxon>Bifurcata</taxon>
        <taxon>Unidentata</taxon>
        <taxon>Episquamata</taxon>
        <taxon>Toxicofera</taxon>
        <taxon>Anguimorpha</taxon>
        <taxon>Paleoanguimorpha</taxon>
        <taxon>Varanoidea</taxon>
        <taxon>Varanidae</taxon>
        <taxon>Varanus</taxon>
    </lineage>
</organism>
<evidence type="ECO:0000313" key="7">
    <source>
        <dbReference type="Ensembl" id="ENSVKKP00000008895.1"/>
    </source>
</evidence>
<dbReference type="InterPro" id="IPR017907">
    <property type="entry name" value="Znf_RING_CS"/>
</dbReference>
<keyword evidence="3" id="KW-0862">Zinc</keyword>
<evidence type="ECO:0000256" key="5">
    <source>
        <dbReference type="SAM" id="MobiDB-lite"/>
    </source>
</evidence>
<evidence type="ECO:0000259" key="6">
    <source>
        <dbReference type="PROSITE" id="PS50089"/>
    </source>
</evidence>
<sequence>MALASPFTEMKQEATCPICLEYLKFPKNLDCGHNFCAGCITSYCEKWEKYGEGLKCPICKAPVQKYNSRPNRQLANPVENIQVMPMSLQKESTKGKDPVQRGRHKPGQAPCPHPHPRKLGQAVFRVPPWVRLQ</sequence>
<dbReference type="Gene3D" id="3.30.40.10">
    <property type="entry name" value="Zinc/RING finger domain, C3HC4 (zinc finger)"/>
    <property type="match status" value="1"/>
</dbReference>
<dbReference type="InterPro" id="IPR013083">
    <property type="entry name" value="Znf_RING/FYVE/PHD"/>
</dbReference>
<reference evidence="7" key="1">
    <citation type="submission" date="2025-08" db="UniProtKB">
        <authorList>
            <consortium name="Ensembl"/>
        </authorList>
    </citation>
    <scope>IDENTIFICATION</scope>
</reference>
<dbReference type="InterPro" id="IPR050143">
    <property type="entry name" value="TRIM/RBCC"/>
</dbReference>
<dbReference type="GO" id="GO:0008270">
    <property type="term" value="F:zinc ion binding"/>
    <property type="evidence" value="ECO:0007669"/>
    <property type="project" value="UniProtKB-KW"/>
</dbReference>
<accession>A0A8D2JH95</accession>
<feature type="domain" description="RING-type" evidence="6">
    <location>
        <begin position="16"/>
        <end position="60"/>
    </location>
</feature>
<dbReference type="PROSITE" id="PS50089">
    <property type="entry name" value="ZF_RING_2"/>
    <property type="match status" value="1"/>
</dbReference>
<protein>
    <recommendedName>
        <fullName evidence="6">RING-type domain-containing protein</fullName>
    </recommendedName>
</protein>
<dbReference type="PROSITE" id="PS00518">
    <property type="entry name" value="ZF_RING_1"/>
    <property type="match status" value="1"/>
</dbReference>
<dbReference type="Ensembl" id="ENSVKKT00000009123.1">
    <property type="protein sequence ID" value="ENSVKKP00000008895.1"/>
    <property type="gene ID" value="ENSVKKG00000006317.1"/>
</dbReference>
<dbReference type="Proteomes" id="UP000694545">
    <property type="component" value="Unplaced"/>
</dbReference>
<dbReference type="SUPFAM" id="SSF57850">
    <property type="entry name" value="RING/U-box"/>
    <property type="match status" value="1"/>
</dbReference>
<feature type="region of interest" description="Disordered" evidence="5">
    <location>
        <begin position="88"/>
        <end position="119"/>
    </location>
</feature>
<dbReference type="AlphaFoldDB" id="A0A8D2JH95"/>
<dbReference type="SMART" id="SM00184">
    <property type="entry name" value="RING"/>
    <property type="match status" value="1"/>
</dbReference>
<keyword evidence="8" id="KW-1185">Reference proteome</keyword>
<dbReference type="Pfam" id="PF15227">
    <property type="entry name" value="zf-C3HC4_4"/>
    <property type="match status" value="1"/>
</dbReference>
<proteinExistence type="predicted"/>
<evidence type="ECO:0000256" key="3">
    <source>
        <dbReference type="ARBA" id="ARBA00022833"/>
    </source>
</evidence>